<keyword evidence="3" id="KW-1185">Reference proteome</keyword>
<dbReference type="PROSITE" id="PS51340">
    <property type="entry name" value="MOSC"/>
    <property type="match status" value="1"/>
</dbReference>
<dbReference type="AlphaFoldDB" id="A0A9Q0MYE0"/>
<accession>A0A9Q0MYE0</accession>
<comment type="caution">
    <text evidence="2">The sequence shown here is derived from an EMBL/GenBank/DDBJ whole genome shotgun (WGS) entry which is preliminary data.</text>
</comment>
<dbReference type="PANTHER" id="PTHR14237">
    <property type="entry name" value="MOLYBDOPTERIN COFACTOR SULFURASE MOSC"/>
    <property type="match status" value="1"/>
</dbReference>
<evidence type="ECO:0000313" key="3">
    <source>
        <dbReference type="Proteomes" id="UP001151699"/>
    </source>
</evidence>
<dbReference type="SUPFAM" id="SSF50800">
    <property type="entry name" value="PK beta-barrel domain-like"/>
    <property type="match status" value="1"/>
</dbReference>
<dbReference type="InterPro" id="IPR005302">
    <property type="entry name" value="MoCF_Sase_C"/>
</dbReference>
<proteinExistence type="predicted"/>
<protein>
    <recommendedName>
        <fullName evidence="1">MOSC domain-containing protein</fullName>
    </recommendedName>
</protein>
<feature type="non-terminal residue" evidence="2">
    <location>
        <position position="1"/>
    </location>
</feature>
<gene>
    <name evidence="2" type="ORF">Bhyg_13036</name>
</gene>
<reference evidence="2" key="1">
    <citation type="submission" date="2022-07" db="EMBL/GenBank/DDBJ databases">
        <authorList>
            <person name="Trinca V."/>
            <person name="Uliana J.V.C."/>
            <person name="Torres T.T."/>
            <person name="Ward R.J."/>
            <person name="Monesi N."/>
        </authorList>
    </citation>
    <scope>NUCLEOTIDE SEQUENCE</scope>
    <source>
        <strain evidence="2">HSMRA1968</strain>
        <tissue evidence="2">Whole embryos</tissue>
    </source>
</reference>
<dbReference type="GO" id="GO:0003824">
    <property type="term" value="F:catalytic activity"/>
    <property type="evidence" value="ECO:0007669"/>
    <property type="project" value="InterPro"/>
</dbReference>
<name>A0A9Q0MYE0_9DIPT</name>
<dbReference type="Proteomes" id="UP001151699">
    <property type="component" value="Chromosome X"/>
</dbReference>
<evidence type="ECO:0000259" key="1">
    <source>
        <dbReference type="PROSITE" id="PS51340"/>
    </source>
</evidence>
<sequence>MHGSLTQLNSRLEDKVTAVQFRPNFVVKGPMAFEEDLWKWVRIGEHVVFRNVKPCTRCIFTNIDPETASRNKNHEPMQTLKEFRIIKENEPPAFGIHLAAVKFGSVSVGDSVFVDDE</sequence>
<dbReference type="InterPro" id="IPR011037">
    <property type="entry name" value="Pyrv_Knase-like_insert_dom_sf"/>
</dbReference>
<dbReference type="Pfam" id="PF03473">
    <property type="entry name" value="MOSC"/>
    <property type="match status" value="1"/>
</dbReference>
<dbReference type="EMBL" id="WJQU01000003">
    <property type="protein sequence ID" value="KAJ6640286.1"/>
    <property type="molecule type" value="Genomic_DNA"/>
</dbReference>
<dbReference type="GO" id="GO:0030170">
    <property type="term" value="F:pyridoxal phosphate binding"/>
    <property type="evidence" value="ECO:0007669"/>
    <property type="project" value="InterPro"/>
</dbReference>
<dbReference type="PANTHER" id="PTHR14237:SF19">
    <property type="entry name" value="MITOCHONDRIAL AMIDOXIME REDUCING COMPONENT 1"/>
    <property type="match status" value="1"/>
</dbReference>
<organism evidence="2 3">
    <name type="scientific">Pseudolycoriella hygida</name>
    <dbReference type="NCBI Taxonomy" id="35572"/>
    <lineage>
        <taxon>Eukaryota</taxon>
        <taxon>Metazoa</taxon>
        <taxon>Ecdysozoa</taxon>
        <taxon>Arthropoda</taxon>
        <taxon>Hexapoda</taxon>
        <taxon>Insecta</taxon>
        <taxon>Pterygota</taxon>
        <taxon>Neoptera</taxon>
        <taxon>Endopterygota</taxon>
        <taxon>Diptera</taxon>
        <taxon>Nematocera</taxon>
        <taxon>Sciaroidea</taxon>
        <taxon>Sciaridae</taxon>
        <taxon>Pseudolycoriella</taxon>
    </lineage>
</organism>
<feature type="domain" description="MOSC" evidence="1">
    <location>
        <begin position="1"/>
        <end position="115"/>
    </location>
</feature>
<dbReference type="OrthoDB" id="17255at2759"/>
<dbReference type="GO" id="GO:0030151">
    <property type="term" value="F:molybdenum ion binding"/>
    <property type="evidence" value="ECO:0007669"/>
    <property type="project" value="InterPro"/>
</dbReference>
<evidence type="ECO:0000313" key="2">
    <source>
        <dbReference type="EMBL" id="KAJ6640286.1"/>
    </source>
</evidence>